<dbReference type="Proteomes" id="UP000318405">
    <property type="component" value="Unassembled WGS sequence"/>
</dbReference>
<keyword evidence="1" id="KW-0808">Transferase</keyword>
<evidence type="ECO:0000313" key="2">
    <source>
        <dbReference type="Proteomes" id="UP000318405"/>
    </source>
</evidence>
<sequence length="414" mass="44344">MIGGSGADGRSDEAGTAATAGAPRRRLLFHIRQFGVGGIENALMGWLRTIDRSRFEVGLAVSLPTREFVEIYRPCLPPDVRTHVLLPAGRVSALMQRRRDHRLGMLGRAGLGVAMSTWAQWRVRAGLRDLVQGYDVLVDFDLTLRKVAGRLPIPMVGVRHFGFWRTRSSKAIRVGRDLARYDAVAVLNATMCAQARTLYGDTVRLALLPNVFDFSAMRAAGAAGVAGLPSEDYVVCVARLDMATKGQDVLLQAWADLCAEPGWREHLVLVGDGPDLGRARELAARLGLAERVSFTGLQTQPYPWIARARVLVLASRAEGQPNVLIEAMALGCVAISTDCPVGPRDLLDGGAGLLVPPDDPAALAAAIRRALRDPQTAAACRERAAAAVLVYDAPAGNARLAALVEEVIRARGGG</sequence>
<dbReference type="SUPFAM" id="SSF53756">
    <property type="entry name" value="UDP-Glycosyltransferase/glycogen phosphorylase"/>
    <property type="match status" value="1"/>
</dbReference>
<dbReference type="RefSeq" id="WP_143947039.1">
    <property type="nucleotide sequence ID" value="NZ_BAABMB010000004.1"/>
</dbReference>
<dbReference type="GO" id="GO:0016757">
    <property type="term" value="F:glycosyltransferase activity"/>
    <property type="evidence" value="ECO:0007669"/>
    <property type="project" value="TreeGrafter"/>
</dbReference>
<dbReference type="PANTHER" id="PTHR12526:SF636">
    <property type="entry name" value="BLL3647 PROTEIN"/>
    <property type="match status" value="1"/>
</dbReference>
<dbReference type="Gene3D" id="3.40.50.2000">
    <property type="entry name" value="Glycogen Phosphorylase B"/>
    <property type="match status" value="2"/>
</dbReference>
<keyword evidence="2" id="KW-1185">Reference proteome</keyword>
<dbReference type="OrthoDB" id="570545at2"/>
<name>A0A556AYZ4_9BURK</name>
<protein>
    <submittedName>
        <fullName evidence="1">Glycosyltransferase</fullName>
    </submittedName>
</protein>
<comment type="caution">
    <text evidence="1">The sequence shown here is derived from an EMBL/GenBank/DDBJ whole genome shotgun (WGS) entry which is preliminary data.</text>
</comment>
<dbReference type="AlphaFoldDB" id="A0A556AYZ4"/>
<evidence type="ECO:0000313" key="1">
    <source>
        <dbReference type="EMBL" id="TSH98157.1"/>
    </source>
</evidence>
<gene>
    <name evidence="1" type="ORF">FOZ76_05055</name>
</gene>
<reference evidence="1 2" key="1">
    <citation type="submission" date="2019-07" db="EMBL/GenBank/DDBJ databases">
        <title>Qingshengfaniella alkalisoli gen. nov., sp. nov., isolated from saline soil.</title>
        <authorList>
            <person name="Xu L."/>
            <person name="Huang X.-X."/>
            <person name="Sun J.-Q."/>
        </authorList>
    </citation>
    <scope>NUCLEOTIDE SEQUENCE [LARGE SCALE GENOMIC DNA]</scope>
    <source>
        <strain evidence="1 2">DSM 27279</strain>
    </source>
</reference>
<dbReference type="CDD" id="cd03811">
    <property type="entry name" value="GT4_GT28_WabH-like"/>
    <property type="match status" value="1"/>
</dbReference>
<proteinExistence type="predicted"/>
<dbReference type="EMBL" id="VLTJ01000007">
    <property type="protein sequence ID" value="TSH98157.1"/>
    <property type="molecule type" value="Genomic_DNA"/>
</dbReference>
<dbReference type="Pfam" id="PF13692">
    <property type="entry name" value="Glyco_trans_1_4"/>
    <property type="match status" value="1"/>
</dbReference>
<dbReference type="PANTHER" id="PTHR12526">
    <property type="entry name" value="GLYCOSYLTRANSFERASE"/>
    <property type="match status" value="1"/>
</dbReference>
<organism evidence="1 2">
    <name type="scientific">Verticiella sediminum</name>
    <dbReference type="NCBI Taxonomy" id="1247510"/>
    <lineage>
        <taxon>Bacteria</taxon>
        <taxon>Pseudomonadati</taxon>
        <taxon>Pseudomonadota</taxon>
        <taxon>Betaproteobacteria</taxon>
        <taxon>Burkholderiales</taxon>
        <taxon>Alcaligenaceae</taxon>
        <taxon>Verticiella</taxon>
    </lineage>
</organism>
<accession>A0A556AYZ4</accession>